<evidence type="ECO:0000259" key="13">
    <source>
        <dbReference type="Pfam" id="PF03315"/>
    </source>
</evidence>
<evidence type="ECO:0000313" key="15">
    <source>
        <dbReference type="Proteomes" id="UP000198651"/>
    </source>
</evidence>
<evidence type="ECO:0000256" key="8">
    <source>
        <dbReference type="ARBA" id="ARBA00023014"/>
    </source>
</evidence>
<keyword evidence="4 11" id="KW-0312">Gluconeogenesis</keyword>
<dbReference type="Gene3D" id="3.30.1330.90">
    <property type="entry name" value="D-3-phosphoglycerate dehydrogenase, domain 3"/>
    <property type="match status" value="1"/>
</dbReference>
<keyword evidence="7 11" id="KW-0408">Iron</keyword>
<evidence type="ECO:0000256" key="9">
    <source>
        <dbReference type="ARBA" id="ARBA00023239"/>
    </source>
</evidence>
<evidence type="ECO:0000259" key="12">
    <source>
        <dbReference type="Pfam" id="PF03313"/>
    </source>
</evidence>
<dbReference type="EMBL" id="LN906597">
    <property type="protein sequence ID" value="CUT17239.1"/>
    <property type="molecule type" value="Genomic_DNA"/>
</dbReference>
<dbReference type="STRING" id="1561003.Ark11_0389"/>
<dbReference type="PANTHER" id="PTHR30182:SF1">
    <property type="entry name" value="L-SERINE DEHYDRATASE 1"/>
    <property type="match status" value="1"/>
</dbReference>
<dbReference type="InterPro" id="IPR051318">
    <property type="entry name" value="Fe-S_L-Ser"/>
</dbReference>
<dbReference type="EC" id="4.3.1.17" evidence="11"/>
<proteinExistence type="inferred from homology"/>
<evidence type="ECO:0000313" key="14">
    <source>
        <dbReference type="EMBL" id="CUT17239.1"/>
    </source>
</evidence>
<dbReference type="OrthoDB" id="9805537at2"/>
<sequence>MKNKKYLGLFEMFKIGIGPSSSHTVGPMKAAAKFINESLPLLDKTASIHVILHGSLAATGKGHGTDKAVIAGLSGRLPETVDPMEVVLSFDKAIEEKSICLGGERNVPFNYDLDIVFDKIPLQFHPNALTLSLIDKNGNHLTKKTYFSVGGGFIQEEGEINKIDKNVSEKNVPYPFGSANELLKLCHTHKLTISEIVLQNELSFLSYSEITDKVLNIWKTMNECIEAGCQTEGVLPGGMNIPRRAPSLFRKLSAQNQKQVGFLETCDWINLYAMAVNEQNAAGGRVVTAPTNGAAGIIPAVIKYSEVFLPNFNEEKILRFFFTATAIGILFKTNASISGAEVGCQGEVGSASSMAAAGLAAVMDGTPLQVENAAEIAIEHSLGLTCDPIGGLVQIPCIERNAIASVKSVNAARLALNGTGSHQISLDSAIETMKETGKDMQKKYKETSEGGLAVHFKRTVNFINC</sequence>
<evidence type="ECO:0000256" key="6">
    <source>
        <dbReference type="ARBA" id="ARBA00022723"/>
    </source>
</evidence>
<dbReference type="AlphaFoldDB" id="A0A0S4M0B3"/>
<dbReference type="Pfam" id="PF03313">
    <property type="entry name" value="SDH_alpha"/>
    <property type="match status" value="1"/>
</dbReference>
<dbReference type="InterPro" id="IPR005131">
    <property type="entry name" value="Ser_deHydtase_bsu"/>
</dbReference>
<comment type="cofactor">
    <cofactor evidence="1 11">
        <name>[4Fe-4S] cluster</name>
        <dbReference type="ChEBI" id="CHEBI:49883"/>
    </cofactor>
</comment>
<dbReference type="PANTHER" id="PTHR30182">
    <property type="entry name" value="L-SERINE DEHYDRATASE"/>
    <property type="match status" value="1"/>
</dbReference>
<dbReference type="Pfam" id="PF03315">
    <property type="entry name" value="SDH_beta"/>
    <property type="match status" value="1"/>
</dbReference>
<organism evidence="14 15">
    <name type="scientific">Candidatus Ichthyocystis hellenicum</name>
    <dbReference type="NCBI Taxonomy" id="1561003"/>
    <lineage>
        <taxon>Bacteria</taxon>
        <taxon>Pseudomonadati</taxon>
        <taxon>Pseudomonadota</taxon>
        <taxon>Betaproteobacteria</taxon>
        <taxon>Burkholderiales</taxon>
        <taxon>Candidatus Ichthyocystis</taxon>
    </lineage>
</organism>
<keyword evidence="8 11" id="KW-0411">Iron-sulfur</keyword>
<feature type="domain" description="Serine dehydratase beta chain" evidence="13">
    <location>
        <begin position="9"/>
        <end position="158"/>
    </location>
</feature>
<accession>A0A0S4M0B3</accession>
<evidence type="ECO:0000256" key="7">
    <source>
        <dbReference type="ARBA" id="ARBA00023004"/>
    </source>
</evidence>
<comment type="catalytic activity">
    <reaction evidence="10 11">
        <text>L-serine = pyruvate + NH4(+)</text>
        <dbReference type="Rhea" id="RHEA:19169"/>
        <dbReference type="ChEBI" id="CHEBI:15361"/>
        <dbReference type="ChEBI" id="CHEBI:28938"/>
        <dbReference type="ChEBI" id="CHEBI:33384"/>
        <dbReference type="EC" id="4.3.1.17"/>
    </reaction>
</comment>
<dbReference type="GO" id="GO:0051539">
    <property type="term" value="F:4 iron, 4 sulfur cluster binding"/>
    <property type="evidence" value="ECO:0007669"/>
    <property type="project" value="UniProtKB-UniRule"/>
</dbReference>
<keyword evidence="9 11" id="KW-0456">Lyase</keyword>
<comment type="pathway">
    <text evidence="2">Carbohydrate biosynthesis; gluconeogenesis.</text>
</comment>
<dbReference type="GO" id="GO:0046872">
    <property type="term" value="F:metal ion binding"/>
    <property type="evidence" value="ECO:0007669"/>
    <property type="project" value="UniProtKB-KW"/>
</dbReference>
<name>A0A0S4M0B3_9BURK</name>
<keyword evidence="15" id="KW-1185">Reference proteome</keyword>
<dbReference type="InterPro" id="IPR004644">
    <property type="entry name" value="Fe-S_L-Ser_mono"/>
</dbReference>
<dbReference type="RefSeq" id="WP_092343174.1">
    <property type="nucleotide sequence ID" value="NZ_FLSL01000114.1"/>
</dbReference>
<keyword evidence="5 11" id="KW-0004">4Fe-4S</keyword>
<dbReference type="FunFam" id="3.30.1330.90:FF:000001">
    <property type="entry name" value="L-serine ammonia-lyase 1"/>
    <property type="match status" value="1"/>
</dbReference>
<feature type="domain" description="Serine dehydratase-like alpha subunit" evidence="12">
    <location>
        <begin position="189"/>
        <end position="453"/>
    </location>
</feature>
<dbReference type="GO" id="GO:0003941">
    <property type="term" value="F:L-serine ammonia-lyase activity"/>
    <property type="evidence" value="ECO:0007669"/>
    <property type="project" value="UniProtKB-UniRule"/>
</dbReference>
<evidence type="ECO:0000256" key="4">
    <source>
        <dbReference type="ARBA" id="ARBA00022432"/>
    </source>
</evidence>
<evidence type="ECO:0000256" key="10">
    <source>
        <dbReference type="ARBA" id="ARBA00049406"/>
    </source>
</evidence>
<dbReference type="SUPFAM" id="SSF143548">
    <property type="entry name" value="Serine metabolism enzymes domain"/>
    <property type="match status" value="1"/>
</dbReference>
<dbReference type="InterPro" id="IPR029009">
    <property type="entry name" value="ASB_dom_sf"/>
</dbReference>
<dbReference type="InterPro" id="IPR005130">
    <property type="entry name" value="Ser_deHydtase-like_asu"/>
</dbReference>
<dbReference type="NCBIfam" id="TIGR00720">
    <property type="entry name" value="sda_mono"/>
    <property type="match status" value="1"/>
</dbReference>
<protein>
    <recommendedName>
        <fullName evidence="11">L-serine dehydratase</fullName>
        <ecNumber evidence="11">4.3.1.17</ecNumber>
    </recommendedName>
</protein>
<reference evidence="15" key="1">
    <citation type="submission" date="2015-11" db="EMBL/GenBank/DDBJ databases">
        <authorList>
            <person name="Seth-Smith H.M.B."/>
        </authorList>
    </citation>
    <scope>NUCLEOTIDE SEQUENCE [LARGE SCALE GENOMIC DNA]</scope>
    <source>
        <strain evidence="15">2013Ark11</strain>
    </source>
</reference>
<evidence type="ECO:0000256" key="2">
    <source>
        <dbReference type="ARBA" id="ARBA00004742"/>
    </source>
</evidence>
<evidence type="ECO:0000256" key="1">
    <source>
        <dbReference type="ARBA" id="ARBA00001966"/>
    </source>
</evidence>
<evidence type="ECO:0000256" key="5">
    <source>
        <dbReference type="ARBA" id="ARBA00022485"/>
    </source>
</evidence>
<dbReference type="Proteomes" id="UP000198651">
    <property type="component" value="Chromosome I"/>
</dbReference>
<evidence type="ECO:0000256" key="3">
    <source>
        <dbReference type="ARBA" id="ARBA00008636"/>
    </source>
</evidence>
<dbReference type="GO" id="GO:0006094">
    <property type="term" value="P:gluconeogenesis"/>
    <property type="evidence" value="ECO:0007669"/>
    <property type="project" value="UniProtKB-KW"/>
</dbReference>
<gene>
    <name evidence="14" type="primary">sdaA</name>
    <name evidence="14" type="ORF">Ark11_0389</name>
</gene>
<evidence type="ECO:0000256" key="11">
    <source>
        <dbReference type="RuleBase" id="RU366059"/>
    </source>
</evidence>
<dbReference type="PATRIC" id="fig|1561003.3.peg.399"/>
<comment type="similarity">
    <text evidence="3 11">Belongs to the iron-sulfur dependent L-serine dehydratase family.</text>
</comment>
<keyword evidence="6 11" id="KW-0479">Metal-binding</keyword>
<dbReference type="GO" id="GO:0009063">
    <property type="term" value="P:amino acid catabolic process"/>
    <property type="evidence" value="ECO:0007669"/>
    <property type="project" value="UniProtKB-ARBA"/>
</dbReference>